<dbReference type="InterPro" id="IPR005467">
    <property type="entry name" value="His_kinase_dom"/>
</dbReference>
<dbReference type="SMART" id="SM00388">
    <property type="entry name" value="HisKA"/>
    <property type="match status" value="1"/>
</dbReference>
<accession>A0ABT3TLQ9</accession>
<dbReference type="GO" id="GO:0016301">
    <property type="term" value="F:kinase activity"/>
    <property type="evidence" value="ECO:0007669"/>
    <property type="project" value="UniProtKB-KW"/>
</dbReference>
<comment type="catalytic activity">
    <reaction evidence="1">
        <text>ATP + protein L-histidine = ADP + protein N-phospho-L-histidine.</text>
        <dbReference type="EC" id="2.7.13.3"/>
    </reaction>
</comment>
<dbReference type="Pfam" id="PF07495">
    <property type="entry name" value="Y_Y_Y"/>
    <property type="match status" value="1"/>
</dbReference>
<dbReference type="PANTHER" id="PTHR43547">
    <property type="entry name" value="TWO-COMPONENT HISTIDINE KINASE"/>
    <property type="match status" value="1"/>
</dbReference>
<dbReference type="SMART" id="SM00387">
    <property type="entry name" value="HATPase_c"/>
    <property type="match status" value="1"/>
</dbReference>
<dbReference type="Gene3D" id="2.130.10.10">
    <property type="entry name" value="YVTN repeat-like/Quinoprotein amine dehydrogenase"/>
    <property type="match status" value="2"/>
</dbReference>
<dbReference type="Proteomes" id="UP001143362">
    <property type="component" value="Unassembled WGS sequence"/>
</dbReference>
<dbReference type="Gene3D" id="1.20.120.160">
    <property type="entry name" value="HPT domain"/>
    <property type="match status" value="1"/>
</dbReference>
<dbReference type="Pfam" id="PF00512">
    <property type="entry name" value="HisKA"/>
    <property type="match status" value="1"/>
</dbReference>
<dbReference type="InterPro" id="IPR003661">
    <property type="entry name" value="HisK_dim/P_dom"/>
</dbReference>
<feature type="domain" description="Histidine kinase" evidence="6">
    <location>
        <begin position="881"/>
        <end position="1102"/>
    </location>
</feature>
<dbReference type="CDD" id="cd16922">
    <property type="entry name" value="HATPase_EvgS-ArcB-TorS-like"/>
    <property type="match status" value="1"/>
</dbReference>
<name>A0ABT3TLQ9_9GAMM</name>
<sequence length="1511" mass="168740">MKSKLAVLALIILHLGVAEFVVANDIPYVFSPSGLTNDLSQQTVRQIHQDNRGYLWILTQEGLNRYDGRAIKIYRSEANNPNTLSENYTRGMLEGSNGDLWIATYGGGLNRYIAETDTFESIQKSRQIARSPLSDRIWTINKGLNDKIWIGYRDGGFSAFDPATRLFRHYTSEKWPILGDAPIIDIEQDKDGIVWIATRGNGLLKLDTDRDSIELVAAKSGAKYTLSSNMISDVHRDRSDYLWISTFDGGLYRIFRDDEVLRPVRNVLNPSAIELDPDKEKESLKVHRIYEDAQDRIFLATNNGVGIFHPDIQSIEMFTPKNSELSQNRVLSIYQDRTGRYWIGTFSGLDTGFESNFFLVNSELGLIEDTVLSITQSDDGATWVGTAGGLHRFAPNARFSTRNFGELQYFEGSNPPITSLLATDGFIWVGTYADGLDKLDPRTGKIERYRFDPNDKDSISSNAITSLLKDKYGNLWVGTFGGGINVLAPGAEHFRRLRHDSDDPSSLSNDTVYTLYQERSGDVWIGTDRGLNRYDYDVGSFDSFGHNKADYKSLSNDIVYSVYEDDDSRLWVGTAGGGLNMWEPFDRKRSISNFHHFQQNIELPSGTVYAIQGDDQGNIWLSTTGGITRLDFLTNDVKHYTVRDGLQSNDFNLGASFKDANGRMYFGGSKGFNAFLPEDVKDNRVSPPVALTRVALGNEQEWFDVPYDELEELMLEHTDYMVSFEFASLDFNEPSKNRYRYQMVGLNKSWVDLGNKNTVDFTNLPTGEYVFRVAGSNADGMWNEDGVSLRIVVKPPWYTSIWAFIFYFSVLLLLVLNWFRRAKEREADQLQYQAKLESDVLSRTQDLKRANEQLQGAVNQIGMARQDAVEANQAKSEFLAALSHEIRTPMHGVLGMTDLLLHSGMSERQTEFAKSAHGSATELLGLIDNILDFSKIEAGKLELEETTFNLRQVSEDLCYLYGEMAQVKNVELNLIFNAKLDRQMYGDPVRLRQVMQNLLSNAIKFTSQGSVTVVVDELQRNDKNLLLRFSVEDTGIGMDAATIERIFDAFAQADSSTTRQYGGTGLGLSIARQLIGLMGGELKVDSKVGIGTRMSVELSMNESPIYTDKISTDTFEGYFAEVVAESAETRAMFSSQLHVLPMRVRQCKVVDELSIHASDKRLVLVDVGALRAPAAVARVQSLADDAMTTLLLVVPLDMSGIPEELVAMPHTTKPLRSVSLVNDILAALSPGKTATTIAMEAPVMRFTQRVLLVEDMVANQEIARAMLESFGCQVDIANNGDVALEMYQHTAYDIILMDCQMPVMDGFEATRHIRRSEAQKESNERIPVVAVTAGKTEVEKDRCYGAGMDRILFKPYSTAELNGVFAHYFETDGEVEAEAVVTAVPVPEAVTDILDIKAIDNIRSVEVRSGNSLLAAVFENFRKDTLLKIDELRGSVGDATALASAAHAIASMSLNLGAKSLAVYGRKLEAEWKQGDIDDAAREIEVLHGHYLDAIKALEPLVQENIEQFEE</sequence>
<keyword evidence="5" id="KW-0812">Transmembrane</keyword>
<dbReference type="PANTHER" id="PTHR43547:SF2">
    <property type="entry name" value="HYBRID SIGNAL TRANSDUCTION HISTIDINE KINASE C"/>
    <property type="match status" value="1"/>
</dbReference>
<evidence type="ECO:0000259" key="6">
    <source>
        <dbReference type="PROSITE" id="PS50109"/>
    </source>
</evidence>
<proteinExistence type="predicted"/>
<dbReference type="RefSeq" id="WP_279247295.1">
    <property type="nucleotide sequence ID" value="NZ_SHNN01000006.1"/>
</dbReference>
<keyword evidence="8" id="KW-0808">Transferase</keyword>
<dbReference type="Pfam" id="PF00072">
    <property type="entry name" value="Response_reg"/>
    <property type="match status" value="1"/>
</dbReference>
<evidence type="ECO:0000256" key="4">
    <source>
        <dbReference type="PROSITE-ProRule" id="PRU00169"/>
    </source>
</evidence>
<dbReference type="InterPro" id="IPR011110">
    <property type="entry name" value="Reg_prop"/>
</dbReference>
<dbReference type="Gene3D" id="3.40.50.2300">
    <property type="match status" value="1"/>
</dbReference>
<dbReference type="InterPro" id="IPR036890">
    <property type="entry name" value="HATPase_C_sf"/>
</dbReference>
<dbReference type="PROSITE" id="PS50110">
    <property type="entry name" value="RESPONSE_REGULATORY"/>
    <property type="match status" value="1"/>
</dbReference>
<evidence type="ECO:0000256" key="3">
    <source>
        <dbReference type="ARBA" id="ARBA00022553"/>
    </source>
</evidence>
<dbReference type="PROSITE" id="PS50109">
    <property type="entry name" value="HIS_KIN"/>
    <property type="match status" value="1"/>
</dbReference>
<keyword evidence="5" id="KW-1133">Transmembrane helix</keyword>
<keyword evidence="8" id="KW-0418">Kinase</keyword>
<dbReference type="InterPro" id="IPR015943">
    <property type="entry name" value="WD40/YVTN_repeat-like_dom_sf"/>
</dbReference>
<dbReference type="Pfam" id="PF07494">
    <property type="entry name" value="Reg_prop"/>
    <property type="match status" value="6"/>
</dbReference>
<dbReference type="InterPro" id="IPR036097">
    <property type="entry name" value="HisK_dim/P_sf"/>
</dbReference>
<comment type="caution">
    <text evidence="8">The sequence shown here is derived from an EMBL/GenBank/DDBJ whole genome shotgun (WGS) entry which is preliminary data.</text>
</comment>
<feature type="domain" description="Response regulatory" evidence="7">
    <location>
        <begin position="1249"/>
        <end position="1369"/>
    </location>
</feature>
<evidence type="ECO:0000256" key="5">
    <source>
        <dbReference type="SAM" id="Phobius"/>
    </source>
</evidence>
<evidence type="ECO:0000256" key="2">
    <source>
        <dbReference type="ARBA" id="ARBA00012438"/>
    </source>
</evidence>
<dbReference type="InterPro" id="IPR003594">
    <property type="entry name" value="HATPase_dom"/>
</dbReference>
<dbReference type="EC" id="2.7.13.3" evidence="2"/>
<evidence type="ECO:0000313" key="8">
    <source>
        <dbReference type="EMBL" id="MCX2983261.1"/>
    </source>
</evidence>
<dbReference type="Gene3D" id="3.30.565.10">
    <property type="entry name" value="Histidine kinase-like ATPase, C-terminal domain"/>
    <property type="match status" value="1"/>
</dbReference>
<evidence type="ECO:0000313" key="9">
    <source>
        <dbReference type="Proteomes" id="UP001143362"/>
    </source>
</evidence>
<keyword evidence="9" id="KW-1185">Reference proteome</keyword>
<dbReference type="Gene3D" id="1.10.287.130">
    <property type="match status" value="1"/>
</dbReference>
<dbReference type="EMBL" id="SHNN01000006">
    <property type="protein sequence ID" value="MCX2983261.1"/>
    <property type="molecule type" value="Genomic_DNA"/>
</dbReference>
<feature type="transmembrane region" description="Helical" evidence="5">
    <location>
        <begin position="797"/>
        <end position="819"/>
    </location>
</feature>
<dbReference type="Pfam" id="PF02518">
    <property type="entry name" value="HATPase_c"/>
    <property type="match status" value="1"/>
</dbReference>
<evidence type="ECO:0000256" key="1">
    <source>
        <dbReference type="ARBA" id="ARBA00000085"/>
    </source>
</evidence>
<dbReference type="InterPro" id="IPR013783">
    <property type="entry name" value="Ig-like_fold"/>
</dbReference>
<dbReference type="InterPro" id="IPR036641">
    <property type="entry name" value="HPT_dom_sf"/>
</dbReference>
<dbReference type="InterPro" id="IPR011006">
    <property type="entry name" value="CheY-like_superfamily"/>
</dbReference>
<dbReference type="SUPFAM" id="SSF47226">
    <property type="entry name" value="Histidine-containing phosphotransfer domain, HPT domain"/>
    <property type="match status" value="1"/>
</dbReference>
<protein>
    <recommendedName>
        <fullName evidence="2">histidine kinase</fullName>
        <ecNumber evidence="2">2.7.13.3</ecNumber>
    </recommendedName>
</protein>
<dbReference type="SUPFAM" id="SSF47384">
    <property type="entry name" value="Homodimeric domain of signal transducing histidine kinase"/>
    <property type="match status" value="1"/>
</dbReference>
<dbReference type="CDD" id="cd00082">
    <property type="entry name" value="HisKA"/>
    <property type="match status" value="1"/>
</dbReference>
<dbReference type="Gene3D" id="2.60.40.10">
    <property type="entry name" value="Immunoglobulins"/>
    <property type="match status" value="1"/>
</dbReference>
<dbReference type="PRINTS" id="PR00344">
    <property type="entry name" value="BCTRLSENSOR"/>
</dbReference>
<dbReference type="SUPFAM" id="SSF52172">
    <property type="entry name" value="CheY-like"/>
    <property type="match status" value="1"/>
</dbReference>
<gene>
    <name evidence="8" type="ORF">EYC98_20555</name>
</gene>
<dbReference type="SUPFAM" id="SSF55874">
    <property type="entry name" value="ATPase domain of HSP90 chaperone/DNA topoisomerase II/histidine kinase"/>
    <property type="match status" value="1"/>
</dbReference>
<dbReference type="InterPro" id="IPR011123">
    <property type="entry name" value="Y_Y_Y"/>
</dbReference>
<keyword evidence="3 4" id="KW-0597">Phosphoprotein</keyword>
<dbReference type="SUPFAM" id="SSF63829">
    <property type="entry name" value="Calcium-dependent phosphotriesterase"/>
    <property type="match status" value="3"/>
</dbReference>
<dbReference type="CDD" id="cd17546">
    <property type="entry name" value="REC_hyHK_CKI1_RcsC-like"/>
    <property type="match status" value="1"/>
</dbReference>
<evidence type="ECO:0000259" key="7">
    <source>
        <dbReference type="PROSITE" id="PS50110"/>
    </source>
</evidence>
<dbReference type="InterPro" id="IPR004358">
    <property type="entry name" value="Sig_transdc_His_kin-like_C"/>
</dbReference>
<keyword evidence="5" id="KW-0472">Membrane</keyword>
<dbReference type="SMART" id="SM00448">
    <property type="entry name" value="REC"/>
    <property type="match status" value="1"/>
</dbReference>
<reference evidence="8" key="1">
    <citation type="submission" date="2019-02" db="EMBL/GenBank/DDBJ databases">
        <authorList>
            <person name="Li S.-H."/>
        </authorList>
    </citation>
    <scope>NUCLEOTIDE SEQUENCE</scope>
    <source>
        <strain evidence="8">IMCC14734</strain>
    </source>
</reference>
<feature type="modified residue" description="4-aspartylphosphate" evidence="4">
    <location>
        <position position="1298"/>
    </location>
</feature>
<dbReference type="InterPro" id="IPR001789">
    <property type="entry name" value="Sig_transdc_resp-reg_receiver"/>
</dbReference>
<organism evidence="8 9">
    <name type="scientific">Candidatus Litorirhabdus singularis</name>
    <dbReference type="NCBI Taxonomy" id="2518993"/>
    <lineage>
        <taxon>Bacteria</taxon>
        <taxon>Pseudomonadati</taxon>
        <taxon>Pseudomonadota</taxon>
        <taxon>Gammaproteobacteria</taxon>
        <taxon>Cellvibrionales</taxon>
        <taxon>Halieaceae</taxon>
        <taxon>Candidatus Litorirhabdus</taxon>
    </lineage>
</organism>